<evidence type="ECO:0000313" key="3">
    <source>
        <dbReference type="Proteomes" id="UP000178427"/>
    </source>
</evidence>
<comment type="caution">
    <text evidence="2">The sequence shown here is derived from an EMBL/GenBank/DDBJ whole genome shotgun (WGS) entry which is preliminary data.</text>
</comment>
<evidence type="ECO:0000256" key="1">
    <source>
        <dbReference type="SAM" id="MobiDB-lite"/>
    </source>
</evidence>
<organism evidence="2 3">
    <name type="scientific">Candidatus Kaiserbacteria bacterium RIFCSPLOWO2_01_FULL_54_20</name>
    <dbReference type="NCBI Taxonomy" id="1798513"/>
    <lineage>
        <taxon>Bacteria</taxon>
        <taxon>Candidatus Kaiseribacteriota</taxon>
    </lineage>
</organism>
<reference evidence="2 3" key="1">
    <citation type="journal article" date="2016" name="Nat. Commun.">
        <title>Thousands of microbial genomes shed light on interconnected biogeochemical processes in an aquifer system.</title>
        <authorList>
            <person name="Anantharaman K."/>
            <person name="Brown C.T."/>
            <person name="Hug L.A."/>
            <person name="Sharon I."/>
            <person name="Castelle C.J."/>
            <person name="Probst A.J."/>
            <person name="Thomas B.C."/>
            <person name="Singh A."/>
            <person name="Wilkins M.J."/>
            <person name="Karaoz U."/>
            <person name="Brodie E.L."/>
            <person name="Williams K.H."/>
            <person name="Hubbard S.S."/>
            <person name="Banfield J.F."/>
        </authorList>
    </citation>
    <scope>NUCLEOTIDE SEQUENCE [LARGE SCALE GENOMIC DNA]</scope>
</reference>
<feature type="compositionally biased region" description="Basic and acidic residues" evidence="1">
    <location>
        <begin position="7"/>
        <end position="37"/>
    </location>
</feature>
<protein>
    <submittedName>
        <fullName evidence="2">Uncharacterized protein</fullName>
    </submittedName>
</protein>
<feature type="compositionally biased region" description="Basic and acidic residues" evidence="1">
    <location>
        <begin position="56"/>
        <end position="83"/>
    </location>
</feature>
<proteinExistence type="predicted"/>
<accession>A0A1F6EKN8</accession>
<feature type="region of interest" description="Disordered" evidence="1">
    <location>
        <begin position="1"/>
        <end position="83"/>
    </location>
</feature>
<sequence length="83" mass="9353">MSAGPEKPGKKESMFPDVSDPKLFGHEEDAKIEEARQKAGQPADTRADWYGDPDDEHDKDALVKDEKSAVEEEQEELKGRRPE</sequence>
<name>A0A1F6EKN8_9BACT</name>
<gene>
    <name evidence="2" type="ORF">A3A40_02100</name>
</gene>
<dbReference type="Proteomes" id="UP000178427">
    <property type="component" value="Unassembled WGS sequence"/>
</dbReference>
<dbReference type="EMBL" id="MFMA01000025">
    <property type="protein sequence ID" value="OGG73912.1"/>
    <property type="molecule type" value="Genomic_DNA"/>
</dbReference>
<dbReference type="AlphaFoldDB" id="A0A1F6EKN8"/>
<evidence type="ECO:0000313" key="2">
    <source>
        <dbReference type="EMBL" id="OGG73912.1"/>
    </source>
</evidence>